<comment type="cofactor">
    <cofactor evidence="1">
        <name>Mg(2+)</name>
        <dbReference type="ChEBI" id="CHEBI:18420"/>
    </cofactor>
</comment>
<keyword evidence="10" id="KW-0460">Magnesium</keyword>
<dbReference type="GO" id="GO:0009328">
    <property type="term" value="C:phenylalanine-tRNA ligase complex"/>
    <property type="evidence" value="ECO:0007669"/>
    <property type="project" value="TreeGrafter"/>
</dbReference>
<dbReference type="InterPro" id="IPR040659">
    <property type="entry name" value="PhetRS_B1"/>
</dbReference>
<dbReference type="FunFam" id="3.30.930.10:FF:000084">
    <property type="entry name" value="Phenylalanine-tRNA ligase, beta subunit"/>
    <property type="match status" value="1"/>
</dbReference>
<dbReference type="Pfam" id="PF03484">
    <property type="entry name" value="B5"/>
    <property type="match status" value="1"/>
</dbReference>
<dbReference type="EC" id="6.1.1.20" evidence="4"/>
<evidence type="ECO:0000256" key="6">
    <source>
        <dbReference type="ARBA" id="ARBA00022598"/>
    </source>
</evidence>
<dbReference type="Gene3D" id="3.30.56.10">
    <property type="match status" value="2"/>
</dbReference>
<dbReference type="GO" id="GO:0004826">
    <property type="term" value="F:phenylalanine-tRNA ligase activity"/>
    <property type="evidence" value="ECO:0007669"/>
    <property type="project" value="UniProtKB-EC"/>
</dbReference>
<dbReference type="GO" id="GO:0003723">
    <property type="term" value="F:RNA binding"/>
    <property type="evidence" value="ECO:0007669"/>
    <property type="project" value="InterPro"/>
</dbReference>
<dbReference type="AlphaFoldDB" id="A0A0M9G5R0"/>
<dbReference type="OrthoDB" id="1698572at2759"/>
<dbReference type="InterPro" id="IPR045060">
    <property type="entry name" value="Phe-tRNA-ligase_IIc_bsu"/>
</dbReference>
<evidence type="ECO:0000313" key="16">
    <source>
        <dbReference type="Proteomes" id="UP000037923"/>
    </source>
</evidence>
<dbReference type="CDD" id="cd00769">
    <property type="entry name" value="PheRS_beta_core"/>
    <property type="match status" value="1"/>
</dbReference>
<evidence type="ECO:0000256" key="2">
    <source>
        <dbReference type="ARBA" id="ARBA00004496"/>
    </source>
</evidence>
<sequence>MPTLAVAKDYICQLLGKSYTDKEFDELCFEFGLELDDITSEKEMYMREQGKSANAAAAAAEAPAHLSEEKLYKIDTAANRYDLLTAEGMACALKVFMGTMAVPKYKVLNRANPLYRMTVEKSVKNVRDYVVCAVLRNIEFNERSYNSFIDYQEKLHSGLARRRSLASVGTHDLDKVNTTHFIYGCRPRETIKFVPLRQTKMLDCQGDGLANYYAEDRHISKYVPLISSFPTYPVVYDGTGEHVLSLPPVINSRYSAMSIDTKNVFIECTAPDHYKAQVLVNQLVCAFSAYCKDEFTVEAVQVDYEEAAPDGTTSLVTPTMETKEVTMNVARLNTVIGINMKSGAECAKLLERMMYGIKNVTGEEVTVTVPPMRTDVIGPADVMEDVAIAVGYDNIKYVECATHGLVTQTPLNKLAQLLRTEMACAGYTELLTLSLCSRADAFENLGRVDDDVAAHIANPQTMEFQVCRPSLLPGILKTLSTNKSKPLPQRFFECADVVLLDNAKNFPPIIDVRTDFLSSGACNQRHLAAVHCNGTSSGFESIHGLAELALAKLGVPAKSEVAAEYKGDYYTLEKGSDGAFFPGRAMDIVLHRQGQEVRIGHIGVLHPNTLKACDVPYPCSYMEINIQFLCVPV</sequence>
<comment type="caution">
    <text evidence="15">The sequence shown here is derived from an EMBL/GenBank/DDBJ whole genome shotgun (WGS) entry which is preliminary data.</text>
</comment>
<dbReference type="NCBIfam" id="TIGR00471">
    <property type="entry name" value="pheT_arch"/>
    <property type="match status" value="1"/>
</dbReference>
<evidence type="ECO:0000313" key="15">
    <source>
        <dbReference type="EMBL" id="KPA82867.1"/>
    </source>
</evidence>
<evidence type="ECO:0000256" key="7">
    <source>
        <dbReference type="ARBA" id="ARBA00022723"/>
    </source>
</evidence>
<evidence type="ECO:0000259" key="14">
    <source>
        <dbReference type="PROSITE" id="PS51483"/>
    </source>
</evidence>
<keyword evidence="6" id="KW-0436">Ligase</keyword>
<evidence type="ECO:0000256" key="9">
    <source>
        <dbReference type="ARBA" id="ARBA00022840"/>
    </source>
</evidence>
<dbReference type="PANTHER" id="PTHR10947:SF0">
    <property type="entry name" value="PHENYLALANINE--TRNA LIGASE BETA SUBUNIT"/>
    <property type="match status" value="1"/>
</dbReference>
<dbReference type="SMART" id="SM00874">
    <property type="entry name" value="B5"/>
    <property type="match status" value="1"/>
</dbReference>
<dbReference type="SUPFAM" id="SSF46955">
    <property type="entry name" value="Putative DNA-binding domain"/>
    <property type="match status" value="2"/>
</dbReference>
<dbReference type="Pfam" id="PF17759">
    <property type="entry name" value="tRNA_synthFbeta"/>
    <property type="match status" value="1"/>
</dbReference>
<evidence type="ECO:0000256" key="3">
    <source>
        <dbReference type="ARBA" id="ARBA00007438"/>
    </source>
</evidence>
<evidence type="ECO:0000256" key="11">
    <source>
        <dbReference type="ARBA" id="ARBA00022917"/>
    </source>
</evidence>
<dbReference type="FunFam" id="3.30.56.10:FF:000017">
    <property type="entry name" value="Putative phenylalanyl-tRNA synthetase"/>
    <property type="match status" value="1"/>
</dbReference>
<organism evidence="15 16">
    <name type="scientific">Leptomonas pyrrhocoris</name>
    <name type="common">Firebug parasite</name>
    <dbReference type="NCBI Taxonomy" id="157538"/>
    <lineage>
        <taxon>Eukaryota</taxon>
        <taxon>Discoba</taxon>
        <taxon>Euglenozoa</taxon>
        <taxon>Kinetoplastea</taxon>
        <taxon>Metakinetoplastina</taxon>
        <taxon>Trypanosomatida</taxon>
        <taxon>Trypanosomatidae</taxon>
        <taxon>Leishmaniinae</taxon>
        <taxon>Leptomonas</taxon>
    </lineage>
</organism>
<reference evidence="15 16" key="1">
    <citation type="submission" date="2015-07" db="EMBL/GenBank/DDBJ databases">
        <title>High-quality genome of monoxenous trypanosomatid Leptomonas pyrrhocoris.</title>
        <authorList>
            <person name="Flegontov P."/>
            <person name="Butenko A."/>
            <person name="Firsov S."/>
            <person name="Vlcek C."/>
            <person name="Logacheva M.D."/>
            <person name="Field M."/>
            <person name="Filatov D."/>
            <person name="Flegontova O."/>
            <person name="Gerasimov E."/>
            <person name="Jackson A.P."/>
            <person name="Kelly S."/>
            <person name="Opperdoes F."/>
            <person name="O'Reilly A."/>
            <person name="Votypka J."/>
            <person name="Yurchenko V."/>
            <person name="Lukes J."/>
        </authorList>
    </citation>
    <scope>NUCLEOTIDE SEQUENCE [LARGE SCALE GENOMIC DNA]</scope>
    <source>
        <strain evidence="15">H10</strain>
    </source>
</reference>
<keyword evidence="12 15" id="KW-0030">Aminoacyl-tRNA synthetase</keyword>
<dbReference type="PANTHER" id="PTHR10947">
    <property type="entry name" value="PHENYLALANYL-TRNA SYNTHETASE BETA CHAIN AND LEUCINE-RICH REPEAT-CONTAINING PROTEIN 47"/>
    <property type="match status" value="1"/>
</dbReference>
<evidence type="ECO:0000256" key="5">
    <source>
        <dbReference type="ARBA" id="ARBA00022490"/>
    </source>
</evidence>
<keyword evidence="5" id="KW-0963">Cytoplasm</keyword>
<comment type="similarity">
    <text evidence="3">Belongs to the phenylalanyl-tRNA synthetase beta subunit family. Type 2 subfamily.</text>
</comment>
<dbReference type="Pfam" id="PF18262">
    <property type="entry name" value="PhetRS_B1"/>
    <property type="match status" value="1"/>
</dbReference>
<dbReference type="GO" id="GO:0000287">
    <property type="term" value="F:magnesium ion binding"/>
    <property type="evidence" value="ECO:0007669"/>
    <property type="project" value="InterPro"/>
</dbReference>
<dbReference type="GO" id="GO:0005524">
    <property type="term" value="F:ATP binding"/>
    <property type="evidence" value="ECO:0007669"/>
    <property type="project" value="UniProtKB-KW"/>
</dbReference>
<accession>A0A0M9G5R0</accession>
<dbReference type="EMBL" id="LGTL01000004">
    <property type="protein sequence ID" value="KPA82867.1"/>
    <property type="molecule type" value="Genomic_DNA"/>
</dbReference>
<feature type="domain" description="B5" evidence="14">
    <location>
        <begin position="320"/>
        <end position="397"/>
    </location>
</feature>
<dbReference type="InterPro" id="IPR045864">
    <property type="entry name" value="aa-tRNA-synth_II/BPL/LPL"/>
</dbReference>
<dbReference type="GeneID" id="26902922"/>
<name>A0A0M9G5R0_LEPPY</name>
<evidence type="ECO:0000256" key="10">
    <source>
        <dbReference type="ARBA" id="ARBA00022842"/>
    </source>
</evidence>
<dbReference type="InterPro" id="IPR020825">
    <property type="entry name" value="Phe-tRNA_synthase-like_B3/B4"/>
</dbReference>
<dbReference type="InterPro" id="IPR041616">
    <property type="entry name" value="PheRS_beta_core"/>
</dbReference>
<dbReference type="PROSITE" id="PS51483">
    <property type="entry name" value="B5"/>
    <property type="match status" value="1"/>
</dbReference>
<evidence type="ECO:0000256" key="12">
    <source>
        <dbReference type="ARBA" id="ARBA00023146"/>
    </source>
</evidence>
<dbReference type="Gene3D" id="3.30.930.10">
    <property type="entry name" value="Bira Bifunctional Protein, Domain 2"/>
    <property type="match status" value="1"/>
</dbReference>
<keyword evidence="11" id="KW-0648">Protein biosynthesis</keyword>
<dbReference type="VEuPathDB" id="TriTrypDB:LpyrH10_04_1810"/>
<evidence type="ECO:0000256" key="13">
    <source>
        <dbReference type="ARBA" id="ARBA00033189"/>
    </source>
</evidence>
<dbReference type="SUPFAM" id="SSF55681">
    <property type="entry name" value="Class II aaRS and biotin synthetases"/>
    <property type="match status" value="1"/>
</dbReference>
<dbReference type="SMART" id="SM00873">
    <property type="entry name" value="B3_4"/>
    <property type="match status" value="1"/>
</dbReference>
<evidence type="ECO:0000256" key="8">
    <source>
        <dbReference type="ARBA" id="ARBA00022741"/>
    </source>
</evidence>
<keyword evidence="16" id="KW-1185">Reference proteome</keyword>
<dbReference type="InterPro" id="IPR009061">
    <property type="entry name" value="DNA-bd_dom_put_sf"/>
</dbReference>
<dbReference type="FunFam" id="3.50.40.10:FF:000002">
    <property type="entry name" value="phenylalanine--tRNA ligase beta subunit"/>
    <property type="match status" value="1"/>
</dbReference>
<evidence type="ECO:0000256" key="4">
    <source>
        <dbReference type="ARBA" id="ARBA00012814"/>
    </source>
</evidence>
<protein>
    <recommendedName>
        <fullName evidence="4">phenylalanine--tRNA ligase</fullName>
        <ecNumber evidence="4">6.1.1.20</ecNumber>
    </recommendedName>
    <alternativeName>
        <fullName evidence="13">Phenylalanyl-tRNA synthetase beta subunit</fullName>
    </alternativeName>
</protein>
<dbReference type="OMA" id="FPGRCAN"/>
<dbReference type="Gene3D" id="3.50.40.10">
    <property type="entry name" value="Phenylalanyl-trna Synthetase, Chain B, domain 3"/>
    <property type="match status" value="1"/>
</dbReference>
<dbReference type="InterPro" id="IPR004531">
    <property type="entry name" value="Phe-tRNA-synth_IIc_bsu_arc_euk"/>
</dbReference>
<keyword evidence="7" id="KW-0479">Metal-binding</keyword>
<dbReference type="InterPro" id="IPR005147">
    <property type="entry name" value="tRNA_synthase_B5-dom"/>
</dbReference>
<keyword evidence="9" id="KW-0067">ATP-binding</keyword>
<dbReference type="GO" id="GO:0006432">
    <property type="term" value="P:phenylalanyl-tRNA aminoacylation"/>
    <property type="evidence" value="ECO:0007669"/>
    <property type="project" value="InterPro"/>
</dbReference>
<dbReference type="Proteomes" id="UP000037923">
    <property type="component" value="Unassembled WGS sequence"/>
</dbReference>
<dbReference type="RefSeq" id="XP_015661306.1">
    <property type="nucleotide sequence ID" value="XM_015799704.1"/>
</dbReference>
<keyword evidence="8" id="KW-0547">Nucleotide-binding</keyword>
<evidence type="ECO:0000256" key="1">
    <source>
        <dbReference type="ARBA" id="ARBA00001946"/>
    </source>
</evidence>
<gene>
    <name evidence="15" type="ORF">ABB37_02631</name>
</gene>
<proteinExistence type="inferred from homology"/>
<comment type="subcellular location">
    <subcellularLocation>
        <location evidence="2">Cytoplasm</location>
    </subcellularLocation>
</comment>
<dbReference type="InterPro" id="IPR005146">
    <property type="entry name" value="B3/B4_tRNA-bd"/>
</dbReference>